<feature type="transmembrane region" description="Helical" evidence="1">
    <location>
        <begin position="47"/>
        <end position="66"/>
    </location>
</feature>
<protein>
    <submittedName>
        <fullName evidence="2">Uncharacterized protein</fullName>
    </submittedName>
</protein>
<reference evidence="2" key="1">
    <citation type="submission" date="2013-07" db="EMBL/GenBank/DDBJ databases">
        <title>The genome of Eucalyptus grandis.</title>
        <authorList>
            <person name="Schmutz J."/>
            <person name="Hayes R."/>
            <person name="Myburg A."/>
            <person name="Tuskan G."/>
            <person name="Grattapaglia D."/>
            <person name="Rokhsar D.S."/>
        </authorList>
    </citation>
    <scope>NUCLEOTIDE SEQUENCE</scope>
    <source>
        <tissue evidence="2">Leaf extractions</tissue>
    </source>
</reference>
<keyword evidence="1" id="KW-0812">Transmembrane</keyword>
<keyword evidence="1" id="KW-1133">Transmembrane helix</keyword>
<dbReference type="InParanoid" id="A0A059C271"/>
<sequence length="83" mass="9802">MLIPWLIRERTPRMSSSFRRWWSEIAEANISTSITIMLSHVGLMFTYPLHCSFLLSGIIHLLHFMTRVESTLTRVKIFKTYIS</sequence>
<keyword evidence="1" id="KW-0472">Membrane</keyword>
<dbReference type="Gramene" id="KCW72437">
    <property type="protein sequence ID" value="KCW72437"/>
    <property type="gene ID" value="EUGRSUZ_E00883"/>
</dbReference>
<proteinExistence type="predicted"/>
<gene>
    <name evidence="2" type="ORF">EUGRSUZ_E00883</name>
</gene>
<name>A0A059C271_EUCGR</name>
<organism evidence="2">
    <name type="scientific">Eucalyptus grandis</name>
    <name type="common">Flooded gum</name>
    <dbReference type="NCBI Taxonomy" id="71139"/>
    <lineage>
        <taxon>Eukaryota</taxon>
        <taxon>Viridiplantae</taxon>
        <taxon>Streptophyta</taxon>
        <taxon>Embryophyta</taxon>
        <taxon>Tracheophyta</taxon>
        <taxon>Spermatophyta</taxon>
        <taxon>Magnoliopsida</taxon>
        <taxon>eudicotyledons</taxon>
        <taxon>Gunneridae</taxon>
        <taxon>Pentapetalae</taxon>
        <taxon>rosids</taxon>
        <taxon>malvids</taxon>
        <taxon>Myrtales</taxon>
        <taxon>Myrtaceae</taxon>
        <taxon>Myrtoideae</taxon>
        <taxon>Eucalypteae</taxon>
        <taxon>Eucalyptus</taxon>
    </lineage>
</organism>
<accession>A0A059C271</accession>
<evidence type="ECO:0000256" key="1">
    <source>
        <dbReference type="SAM" id="Phobius"/>
    </source>
</evidence>
<dbReference type="EMBL" id="KK198757">
    <property type="protein sequence ID" value="KCW72437.1"/>
    <property type="molecule type" value="Genomic_DNA"/>
</dbReference>
<dbReference type="AlphaFoldDB" id="A0A059C271"/>
<evidence type="ECO:0000313" key="2">
    <source>
        <dbReference type="EMBL" id="KCW72437.1"/>
    </source>
</evidence>